<reference evidence="2 3" key="1">
    <citation type="submission" date="2019-09" db="EMBL/GenBank/DDBJ databases">
        <title>Genomes of family Cryomorphaceae.</title>
        <authorList>
            <person name="Bowman J.P."/>
        </authorList>
    </citation>
    <scope>NUCLEOTIDE SEQUENCE [LARGE SCALE GENOMIC DNA]</scope>
    <source>
        <strain evidence="2 3">LMG 25704</strain>
    </source>
</reference>
<accession>A0A6N6RJM1</accession>
<dbReference type="AlphaFoldDB" id="A0A6N6RJM1"/>
<feature type="signal peptide" evidence="1">
    <location>
        <begin position="1"/>
        <end position="30"/>
    </location>
</feature>
<name>A0A6N6RJM1_9FLAO</name>
<evidence type="ECO:0000313" key="2">
    <source>
        <dbReference type="EMBL" id="KAB2813943.1"/>
    </source>
</evidence>
<keyword evidence="3" id="KW-1185">Reference proteome</keyword>
<feature type="chain" id="PRO_5026676216" description="DUF5723 domain-containing protein" evidence="1">
    <location>
        <begin position="31"/>
        <end position="456"/>
    </location>
</feature>
<organism evidence="2 3">
    <name type="scientific">Phaeocystidibacter luteus</name>
    <dbReference type="NCBI Taxonomy" id="911197"/>
    <lineage>
        <taxon>Bacteria</taxon>
        <taxon>Pseudomonadati</taxon>
        <taxon>Bacteroidota</taxon>
        <taxon>Flavobacteriia</taxon>
        <taxon>Flavobacteriales</taxon>
        <taxon>Phaeocystidibacteraceae</taxon>
        <taxon>Phaeocystidibacter</taxon>
    </lineage>
</organism>
<proteinExistence type="predicted"/>
<evidence type="ECO:0000313" key="3">
    <source>
        <dbReference type="Proteomes" id="UP000468650"/>
    </source>
</evidence>
<gene>
    <name evidence="2" type="ORF">F8C67_04460</name>
</gene>
<dbReference type="Proteomes" id="UP000468650">
    <property type="component" value="Unassembled WGS sequence"/>
</dbReference>
<protein>
    <recommendedName>
        <fullName evidence="4">DUF5723 domain-containing protein</fullName>
    </recommendedName>
</protein>
<sequence length="456" mass="51163">MTTQFAPRASMLRIVLVSICLFSLSKAASAQSPYFRTSYELTSFNDGWGGGFSEIHDDGRSMGMRFVAQSEMANAMWLFDASFSGITRQRYAKQSRVDELSLSVGVPLYSIDERLQVHGLIGLYSFGNRGLSAIQNSVHDAVGTRPVELEYEDANLNSPLFGLQVRGTIPLGDYSSNISSGLQGSVNYHYVPGYIQSFRAEASYYIQSKWADRVLISTGYNYQSESEYLTQVYTSRLERGFFYGVSTQIGGVLYKFEVYPNMSFSTGSLGFALEPNQLSGEFSKQSFTFELGMVSHQNGLYQRFLIPAFGSKYFSFDIHHQFWSMTWKRLDGFPQAHGHDRQFSGGFQVTPFAIKNKFQILPYVSLRTGWRTEHRYSGMEAQTPEMYSALVGIAEGGVRLKLPAKILSRNCSYGLTGFYTTRMEFHEFSDIGSLTRHTVEGYGAAYGVALFVATDL</sequence>
<keyword evidence="1" id="KW-0732">Signal</keyword>
<evidence type="ECO:0000256" key="1">
    <source>
        <dbReference type="SAM" id="SignalP"/>
    </source>
</evidence>
<comment type="caution">
    <text evidence="2">The sequence shown here is derived from an EMBL/GenBank/DDBJ whole genome shotgun (WGS) entry which is preliminary data.</text>
</comment>
<dbReference type="EMBL" id="WBVO01000002">
    <property type="protein sequence ID" value="KAB2813943.1"/>
    <property type="molecule type" value="Genomic_DNA"/>
</dbReference>
<evidence type="ECO:0008006" key="4">
    <source>
        <dbReference type="Google" id="ProtNLM"/>
    </source>
</evidence>